<feature type="transmembrane region" description="Helical" evidence="8">
    <location>
        <begin position="325"/>
        <end position="344"/>
    </location>
</feature>
<feature type="transmembrane region" description="Helical" evidence="8">
    <location>
        <begin position="456"/>
        <end position="475"/>
    </location>
</feature>
<keyword evidence="4" id="KW-0997">Cell inner membrane</keyword>
<evidence type="ECO:0000313" key="10">
    <source>
        <dbReference type="Proteomes" id="UP001500967"/>
    </source>
</evidence>
<comment type="subcellular location">
    <subcellularLocation>
        <location evidence="1">Cell membrane</location>
        <topology evidence="1">Multi-pass membrane protein</topology>
    </subcellularLocation>
</comment>
<reference evidence="9 10" key="1">
    <citation type="journal article" date="2019" name="Int. J. Syst. Evol. Microbiol.">
        <title>The Global Catalogue of Microorganisms (GCM) 10K type strain sequencing project: providing services to taxonomists for standard genome sequencing and annotation.</title>
        <authorList>
            <consortium name="The Broad Institute Genomics Platform"/>
            <consortium name="The Broad Institute Genome Sequencing Center for Infectious Disease"/>
            <person name="Wu L."/>
            <person name="Ma J."/>
        </authorList>
    </citation>
    <scope>NUCLEOTIDE SEQUENCE [LARGE SCALE GENOMIC DNA]</scope>
    <source>
        <strain evidence="9 10">JCM 10425</strain>
    </source>
</reference>
<accession>A0ABN0URP9</accession>
<feature type="transmembrane region" description="Helical" evidence="8">
    <location>
        <begin position="185"/>
        <end position="206"/>
    </location>
</feature>
<dbReference type="Pfam" id="PF02653">
    <property type="entry name" value="BPD_transp_2"/>
    <property type="match status" value="1"/>
</dbReference>
<keyword evidence="3" id="KW-1003">Cell membrane</keyword>
<evidence type="ECO:0000256" key="5">
    <source>
        <dbReference type="ARBA" id="ARBA00022692"/>
    </source>
</evidence>
<keyword evidence="7 8" id="KW-0472">Membrane</keyword>
<feature type="transmembrane region" description="Helical" evidence="8">
    <location>
        <begin position="133"/>
        <end position="154"/>
    </location>
</feature>
<evidence type="ECO:0000313" key="9">
    <source>
        <dbReference type="EMBL" id="GAA0259218.1"/>
    </source>
</evidence>
<keyword evidence="10" id="KW-1185">Reference proteome</keyword>
<feature type="transmembrane region" description="Helical" evidence="8">
    <location>
        <begin position="252"/>
        <end position="272"/>
    </location>
</feature>
<dbReference type="EMBL" id="BAAAGX010000020">
    <property type="protein sequence ID" value="GAA0259218.1"/>
    <property type="molecule type" value="Genomic_DNA"/>
</dbReference>
<keyword evidence="6 8" id="KW-1133">Transmembrane helix</keyword>
<dbReference type="PANTHER" id="PTHR32196">
    <property type="entry name" value="ABC TRANSPORTER PERMEASE PROTEIN YPHD-RELATED-RELATED"/>
    <property type="match status" value="1"/>
</dbReference>
<protein>
    <submittedName>
        <fullName evidence="9">ABC transporter permease</fullName>
    </submittedName>
</protein>
<evidence type="ECO:0000256" key="8">
    <source>
        <dbReference type="SAM" id="Phobius"/>
    </source>
</evidence>
<evidence type="ECO:0000256" key="1">
    <source>
        <dbReference type="ARBA" id="ARBA00004651"/>
    </source>
</evidence>
<evidence type="ECO:0000256" key="7">
    <source>
        <dbReference type="ARBA" id="ARBA00023136"/>
    </source>
</evidence>
<evidence type="ECO:0000256" key="3">
    <source>
        <dbReference type="ARBA" id="ARBA00022475"/>
    </source>
</evidence>
<feature type="transmembrane region" description="Helical" evidence="8">
    <location>
        <begin position="409"/>
        <end position="426"/>
    </location>
</feature>
<feature type="transmembrane region" description="Helical" evidence="8">
    <location>
        <begin position="85"/>
        <end position="105"/>
    </location>
</feature>
<feature type="transmembrane region" description="Helical" evidence="8">
    <location>
        <begin position="110"/>
        <end position="127"/>
    </location>
</feature>
<organism evidence="9 10">
    <name type="scientific">Cryptosporangium japonicum</name>
    <dbReference type="NCBI Taxonomy" id="80872"/>
    <lineage>
        <taxon>Bacteria</taxon>
        <taxon>Bacillati</taxon>
        <taxon>Actinomycetota</taxon>
        <taxon>Actinomycetes</taxon>
        <taxon>Cryptosporangiales</taxon>
        <taxon>Cryptosporangiaceae</taxon>
        <taxon>Cryptosporangium</taxon>
    </lineage>
</organism>
<feature type="transmembrane region" description="Helical" evidence="8">
    <location>
        <begin position="433"/>
        <end position="450"/>
    </location>
</feature>
<comment type="caution">
    <text evidence="9">The sequence shown here is derived from an EMBL/GenBank/DDBJ whole genome shotgun (WGS) entry which is preliminary data.</text>
</comment>
<evidence type="ECO:0000256" key="6">
    <source>
        <dbReference type="ARBA" id="ARBA00022989"/>
    </source>
</evidence>
<feature type="transmembrane region" description="Helical" evidence="8">
    <location>
        <begin position="213"/>
        <end position="232"/>
    </location>
</feature>
<proteinExistence type="predicted"/>
<dbReference type="InterPro" id="IPR001851">
    <property type="entry name" value="ABC_transp_permease"/>
</dbReference>
<keyword evidence="2" id="KW-0813">Transport</keyword>
<dbReference type="PANTHER" id="PTHR32196:SF21">
    <property type="entry name" value="ABC TRANSPORTER PERMEASE PROTEIN YPHD-RELATED"/>
    <property type="match status" value="1"/>
</dbReference>
<evidence type="ECO:0000256" key="2">
    <source>
        <dbReference type="ARBA" id="ARBA00022448"/>
    </source>
</evidence>
<gene>
    <name evidence="9" type="ORF">GCM10009539_50690</name>
</gene>
<sequence>MTTDNKGYSVASDASVLESTPEADAAAFASDAGPRNVVDAFKGYVAKVRGGEGGALPAILGALVLVIIFANTSDVFLSKGNFANLLQQAAQISVLGMGMVFVLLIGEIDLSAGTAGGVCAASLALALNNDGDLQASLGTGVFVALMLIMVATVVLAALSKLWIPAVIIALGIVVAVAHLGTTQLLAMFLSVAVGTSIGTLIGFLVARVGIPSFIVTLALFLAWQGVLLKFIGTGAAIPTRNFDLVDKIENGYMPVVFAWVVWALAMLAYLGTTAYRSISRRREGLSAEPLDLVLVRAGAIAVVTGIAVFVLNQDRSRTVFAKIQGVPWAVLIVAIVFVFWTYILTRTQYGRFLYAVGGNRQAARRAGIDVKRIRMSAFVICSGMAGLAGIIGASYLGGVPSDFGKNTDVLYAVGAAVIGGTSLFGGRGKVRDAVIGAIVIAMIPNGLNLIKNISSAYVFLVTGLVLLVAAGADALSRRSPAED</sequence>
<dbReference type="CDD" id="cd06579">
    <property type="entry name" value="TM_PBP1_transp_AraH_like"/>
    <property type="match status" value="1"/>
</dbReference>
<keyword evidence="5 8" id="KW-0812">Transmembrane</keyword>
<feature type="transmembrane region" description="Helical" evidence="8">
    <location>
        <begin position="161"/>
        <end position="179"/>
    </location>
</feature>
<feature type="transmembrane region" description="Helical" evidence="8">
    <location>
        <begin position="375"/>
        <end position="397"/>
    </location>
</feature>
<feature type="transmembrane region" description="Helical" evidence="8">
    <location>
        <begin position="54"/>
        <end position="73"/>
    </location>
</feature>
<evidence type="ECO:0000256" key="4">
    <source>
        <dbReference type="ARBA" id="ARBA00022519"/>
    </source>
</evidence>
<name>A0ABN0URP9_9ACTN</name>
<dbReference type="RefSeq" id="WP_344651412.1">
    <property type="nucleotide sequence ID" value="NZ_BAAAGX010000020.1"/>
</dbReference>
<feature type="transmembrane region" description="Helical" evidence="8">
    <location>
        <begin position="293"/>
        <end position="313"/>
    </location>
</feature>
<dbReference type="Proteomes" id="UP001500967">
    <property type="component" value="Unassembled WGS sequence"/>
</dbReference>